<comment type="pathway">
    <text evidence="2">Protein modification; protein glycosylation.</text>
</comment>
<dbReference type="UniPathway" id="UPA00378"/>
<protein>
    <recommendedName>
        <fullName evidence="4">ditrans,polycis-polyprenyl diphosphate synthase [(2E,6E)-farnesyldiphosphate specific]</fullName>
        <ecNumber evidence="4">2.5.1.87</ecNumber>
    </recommendedName>
</protein>
<evidence type="ECO:0000256" key="1">
    <source>
        <dbReference type="ARBA" id="ARBA00001946"/>
    </source>
</evidence>
<dbReference type="RefSeq" id="XP_020550157.1">
    <property type="nucleotide sequence ID" value="XM_020694498.1"/>
</dbReference>
<evidence type="ECO:0000256" key="3">
    <source>
        <dbReference type="ARBA" id="ARBA00005432"/>
    </source>
</evidence>
<dbReference type="KEGG" id="sind:105163525"/>
<evidence type="ECO:0000313" key="9">
    <source>
        <dbReference type="RefSeq" id="XP_020550155.1"/>
    </source>
</evidence>
<comment type="cofactor">
    <cofactor evidence="1">
        <name>Mg(2+)</name>
        <dbReference type="ChEBI" id="CHEBI:18420"/>
    </cofactor>
</comment>
<accession>A0A8M8UTA8</accession>
<dbReference type="PANTHER" id="PTHR21528:SF0">
    <property type="entry name" value="DEHYDRODOLICHYL DIPHOSPHATE SYNTHASE COMPLEX SUBUNIT NUS1"/>
    <property type="match status" value="1"/>
</dbReference>
<evidence type="ECO:0000313" key="13">
    <source>
        <dbReference type="RefSeq" id="XP_020550160.1"/>
    </source>
</evidence>
<evidence type="ECO:0000313" key="10">
    <source>
        <dbReference type="RefSeq" id="XP_020550156.1"/>
    </source>
</evidence>
<dbReference type="RefSeq" id="XP_020550155.1">
    <property type="nucleotide sequence ID" value="XM_020694496.1"/>
</dbReference>
<dbReference type="AlphaFoldDB" id="A0A8M8UTA8"/>
<dbReference type="RefSeq" id="XP_020550160.1">
    <property type="nucleotide sequence ID" value="XM_020694501.1"/>
</dbReference>
<dbReference type="GeneID" id="105163525"/>
<keyword evidence="5" id="KW-0808">Transferase</keyword>
<dbReference type="RefSeq" id="XP_020550158.1">
    <property type="nucleotide sequence ID" value="XM_020694499.1"/>
</dbReference>
<dbReference type="GO" id="GO:0045547">
    <property type="term" value="F:ditrans,polycis-polyprenyl diphosphate synthase [(2E,6E)-farnesyl diphosphate specific] activity"/>
    <property type="evidence" value="ECO:0007669"/>
    <property type="project" value="UniProtKB-EC"/>
</dbReference>
<dbReference type="Proteomes" id="UP000504604">
    <property type="component" value="Linkage group LG6"/>
</dbReference>
<evidence type="ECO:0000313" key="12">
    <source>
        <dbReference type="RefSeq" id="XP_020550158.1"/>
    </source>
</evidence>
<organism evidence="8 12">
    <name type="scientific">Sesamum indicum</name>
    <name type="common">Oriental sesame</name>
    <name type="synonym">Sesamum orientale</name>
    <dbReference type="NCBI Taxonomy" id="4182"/>
    <lineage>
        <taxon>Eukaryota</taxon>
        <taxon>Viridiplantae</taxon>
        <taxon>Streptophyta</taxon>
        <taxon>Embryophyta</taxon>
        <taxon>Tracheophyta</taxon>
        <taxon>Spermatophyta</taxon>
        <taxon>Magnoliopsida</taxon>
        <taxon>eudicotyledons</taxon>
        <taxon>Gunneridae</taxon>
        <taxon>Pentapetalae</taxon>
        <taxon>asterids</taxon>
        <taxon>lamiids</taxon>
        <taxon>Lamiales</taxon>
        <taxon>Pedaliaceae</taxon>
        <taxon>Sesamum</taxon>
    </lineage>
</organism>
<dbReference type="GO" id="GO:1904423">
    <property type="term" value="C:dehydrodolichyl diphosphate synthase complex"/>
    <property type="evidence" value="ECO:0007669"/>
    <property type="project" value="InterPro"/>
</dbReference>
<evidence type="ECO:0000256" key="4">
    <source>
        <dbReference type="ARBA" id="ARBA00012596"/>
    </source>
</evidence>
<comment type="catalytic activity">
    <reaction evidence="7">
        <text>n isopentenyl diphosphate + (2E,6E)-farnesyl diphosphate = a di-trans,poly-cis-polyprenyl diphosphate + n diphosphate</text>
        <dbReference type="Rhea" id="RHEA:53008"/>
        <dbReference type="Rhea" id="RHEA-COMP:19494"/>
        <dbReference type="ChEBI" id="CHEBI:33019"/>
        <dbReference type="ChEBI" id="CHEBI:128769"/>
        <dbReference type="ChEBI" id="CHEBI:136960"/>
        <dbReference type="ChEBI" id="CHEBI:175763"/>
        <dbReference type="EC" id="2.5.1.87"/>
    </reaction>
</comment>
<dbReference type="OrthoDB" id="19639at2759"/>
<evidence type="ECO:0000256" key="7">
    <source>
        <dbReference type="ARBA" id="ARBA00047353"/>
    </source>
</evidence>
<evidence type="ECO:0000256" key="5">
    <source>
        <dbReference type="ARBA" id="ARBA00022679"/>
    </source>
</evidence>
<evidence type="ECO:0000256" key="6">
    <source>
        <dbReference type="ARBA" id="ARBA00022842"/>
    </source>
</evidence>
<reference evidence="9 10" key="1">
    <citation type="submission" date="2025-04" db="UniProtKB">
        <authorList>
            <consortium name="RefSeq"/>
        </authorList>
    </citation>
    <scope>IDENTIFICATION</scope>
</reference>
<proteinExistence type="inferred from homology"/>
<dbReference type="GO" id="GO:0005789">
    <property type="term" value="C:endoplasmic reticulum membrane"/>
    <property type="evidence" value="ECO:0007669"/>
    <property type="project" value="TreeGrafter"/>
</dbReference>
<dbReference type="RefSeq" id="XP_020550161.1">
    <property type="nucleotide sequence ID" value="XM_020694502.1"/>
</dbReference>
<evidence type="ECO:0000313" key="8">
    <source>
        <dbReference type="Proteomes" id="UP000504604"/>
    </source>
</evidence>
<keyword evidence="8" id="KW-1185">Reference proteome</keyword>
<sequence length="185" mass="21449">MTLISSSNLRALSLFPFHVRFFFPILDVLELDFVRPSCSSAGSNQQFWIRDEMHKFYARICATGDLGLRLLCHIIHFFVSIWYFFVGLMNTLESFLISSGLFKRYRDLDISKVKYLAVVIDSEEALQNLNVLQLLRWLAAIGLRNVCLYDKEGVLKISQEALKLWLKSERTSNVNCQFYVSAVVY</sequence>
<dbReference type="RefSeq" id="XP_020550156.1">
    <property type="nucleotide sequence ID" value="XM_020694497.1"/>
</dbReference>
<gene>
    <name evidence="9 10 11 12 13 14" type="primary">LOC105163525</name>
</gene>
<evidence type="ECO:0000313" key="14">
    <source>
        <dbReference type="RefSeq" id="XP_020550161.1"/>
    </source>
</evidence>
<keyword evidence="6" id="KW-0460">Magnesium</keyword>
<evidence type="ECO:0000256" key="2">
    <source>
        <dbReference type="ARBA" id="ARBA00004922"/>
    </source>
</evidence>
<comment type="similarity">
    <text evidence="3">Belongs to the UPP synthase family.</text>
</comment>
<evidence type="ECO:0000313" key="11">
    <source>
        <dbReference type="RefSeq" id="XP_020550157.1"/>
    </source>
</evidence>
<dbReference type="PANTHER" id="PTHR21528">
    <property type="entry name" value="DEHYDRODOLICHYL DIPHOSPHATE SYNTHASE COMPLEX SUBUNIT NUS1"/>
    <property type="match status" value="1"/>
</dbReference>
<name>A0A8M8UTA8_SESIN</name>
<dbReference type="InterPro" id="IPR038887">
    <property type="entry name" value="Nus1/NgBR"/>
</dbReference>
<dbReference type="EC" id="2.5.1.87" evidence="4"/>